<dbReference type="CDD" id="cd17319">
    <property type="entry name" value="MFS_ExuT_GudP_like"/>
    <property type="match status" value="1"/>
</dbReference>
<dbReference type="Proteomes" id="UP000192911">
    <property type="component" value="Unassembled WGS sequence"/>
</dbReference>
<name>A0A1X7H8Q5_TRICW</name>
<dbReference type="PANTHER" id="PTHR43791">
    <property type="entry name" value="PERMEASE-RELATED"/>
    <property type="match status" value="1"/>
</dbReference>
<feature type="transmembrane region" description="Helical" evidence="6">
    <location>
        <begin position="151"/>
        <end position="174"/>
    </location>
</feature>
<feature type="transmembrane region" description="Helical" evidence="6">
    <location>
        <begin position="27"/>
        <end position="50"/>
    </location>
</feature>
<feature type="transmembrane region" description="Helical" evidence="6">
    <location>
        <begin position="412"/>
        <end position="438"/>
    </location>
</feature>
<dbReference type="GO" id="GO:0016020">
    <property type="term" value="C:membrane"/>
    <property type="evidence" value="ECO:0007669"/>
    <property type="project" value="UniProtKB-SubCell"/>
</dbReference>
<feature type="domain" description="Major facilitator superfamily (MFS) profile" evidence="7">
    <location>
        <begin position="27"/>
        <end position="442"/>
    </location>
</feature>
<evidence type="ECO:0000313" key="9">
    <source>
        <dbReference type="Proteomes" id="UP000192911"/>
    </source>
</evidence>
<feature type="transmembrane region" description="Helical" evidence="6">
    <location>
        <begin position="186"/>
        <end position="208"/>
    </location>
</feature>
<dbReference type="InterPro" id="IPR020846">
    <property type="entry name" value="MFS_dom"/>
</dbReference>
<feature type="transmembrane region" description="Helical" evidence="6">
    <location>
        <begin position="62"/>
        <end position="85"/>
    </location>
</feature>
<dbReference type="Pfam" id="PF07690">
    <property type="entry name" value="MFS_1"/>
    <property type="match status" value="1"/>
</dbReference>
<feature type="transmembrane region" description="Helical" evidence="6">
    <location>
        <begin position="255"/>
        <end position="276"/>
    </location>
</feature>
<keyword evidence="9" id="KW-1185">Reference proteome</keyword>
<dbReference type="InterPro" id="IPR036259">
    <property type="entry name" value="MFS_trans_sf"/>
</dbReference>
<dbReference type="STRING" id="28094.SAMN06295900_12362"/>
<dbReference type="GO" id="GO:0022857">
    <property type="term" value="F:transmembrane transporter activity"/>
    <property type="evidence" value="ECO:0007669"/>
    <property type="project" value="InterPro"/>
</dbReference>
<evidence type="ECO:0000256" key="1">
    <source>
        <dbReference type="ARBA" id="ARBA00004141"/>
    </source>
</evidence>
<keyword evidence="5 6" id="KW-0472">Membrane</keyword>
<feature type="transmembrane region" description="Helical" evidence="6">
    <location>
        <begin position="97"/>
        <end position="117"/>
    </location>
</feature>
<reference evidence="9" key="1">
    <citation type="submission" date="2017-04" db="EMBL/GenBank/DDBJ databases">
        <authorList>
            <person name="Varghese N."/>
            <person name="Submissions S."/>
        </authorList>
    </citation>
    <scope>NUCLEOTIDE SEQUENCE [LARGE SCALE GENOMIC DNA]</scope>
    <source>
        <strain evidence="9">Ballard 720</strain>
    </source>
</reference>
<dbReference type="FunFam" id="1.20.1250.20:FF:000018">
    <property type="entry name" value="MFS transporter permease"/>
    <property type="match status" value="1"/>
</dbReference>
<comment type="subcellular location">
    <subcellularLocation>
        <location evidence="1">Membrane</location>
        <topology evidence="1">Multi-pass membrane protein</topology>
    </subcellularLocation>
</comment>
<evidence type="ECO:0000256" key="4">
    <source>
        <dbReference type="ARBA" id="ARBA00022989"/>
    </source>
</evidence>
<dbReference type="PROSITE" id="PS50850">
    <property type="entry name" value="MFS"/>
    <property type="match status" value="1"/>
</dbReference>
<dbReference type="RefSeq" id="WP_085230687.1">
    <property type="nucleotide sequence ID" value="NZ_BSQD01000020.1"/>
</dbReference>
<dbReference type="EMBL" id="FXAH01000023">
    <property type="protein sequence ID" value="SMF81383.1"/>
    <property type="molecule type" value="Genomic_DNA"/>
</dbReference>
<evidence type="ECO:0000259" key="7">
    <source>
        <dbReference type="PROSITE" id="PS50850"/>
    </source>
</evidence>
<evidence type="ECO:0000256" key="6">
    <source>
        <dbReference type="SAM" id="Phobius"/>
    </source>
</evidence>
<evidence type="ECO:0000313" key="8">
    <source>
        <dbReference type="EMBL" id="SMF81383.1"/>
    </source>
</evidence>
<accession>A0A1X7H8Q5</accession>
<proteinExistence type="predicted"/>
<organism evidence="8 9">
    <name type="scientific">Trinickia caryophylli</name>
    <name type="common">Paraburkholderia caryophylli</name>
    <dbReference type="NCBI Taxonomy" id="28094"/>
    <lineage>
        <taxon>Bacteria</taxon>
        <taxon>Pseudomonadati</taxon>
        <taxon>Pseudomonadota</taxon>
        <taxon>Betaproteobacteria</taxon>
        <taxon>Burkholderiales</taxon>
        <taxon>Burkholderiaceae</taxon>
        <taxon>Trinickia</taxon>
    </lineage>
</organism>
<feature type="transmembrane region" description="Helical" evidence="6">
    <location>
        <begin position="288"/>
        <end position="309"/>
    </location>
</feature>
<evidence type="ECO:0000256" key="2">
    <source>
        <dbReference type="ARBA" id="ARBA00022448"/>
    </source>
</evidence>
<evidence type="ECO:0000256" key="3">
    <source>
        <dbReference type="ARBA" id="ARBA00022692"/>
    </source>
</evidence>
<protein>
    <submittedName>
        <fullName evidence="8">MFS transporter, ACS family, phthalate transporter</fullName>
    </submittedName>
</protein>
<sequence>MLPTARDIGADTVSAEKSAYAKVNLRILIPLGLCFMLAFLDRINVGFAYLHMKTDVGLDEAAFGIGVGLFFISYTLFEVPSNLLLTRVGAKKTISRIMVLWGLASSATMFVQTPMQFYVTRLALGVAEAGFFPGAMLILTYWYPAQKRARVIALFSLAVPLAGMIGSPLSGWIMQTFNGVGGLKDWQWIFLIEGMLPVVVGVLMYFLLTDKPESAEWLSQEEREVVVSAIQEEHSAKGHDDKTKHFSAAIRSPRLYIVALAYFPVAWAGNVLNYWAPALIRHLAGGNVLNIGLLLAIPSTIGAVGMLLVCHHSDKKLERRWHWAVSAILTACASIALTMSGHSLVAMMIALCVLNIGYLCIAALFFTIPTAFLSGTAAAGGLALVSACGQVGGFLAPVAIGHIKAATGSFSPAFVLVAALLVMAACVVIGLIPASILVRKSNA</sequence>
<feature type="transmembrane region" description="Helical" evidence="6">
    <location>
        <begin position="378"/>
        <end position="400"/>
    </location>
</feature>
<keyword evidence="4 6" id="KW-1133">Transmembrane helix</keyword>
<feature type="transmembrane region" description="Helical" evidence="6">
    <location>
        <begin position="345"/>
        <end position="366"/>
    </location>
</feature>
<feature type="transmembrane region" description="Helical" evidence="6">
    <location>
        <begin position="123"/>
        <end position="144"/>
    </location>
</feature>
<dbReference type="InterPro" id="IPR011701">
    <property type="entry name" value="MFS"/>
</dbReference>
<dbReference type="SUPFAM" id="SSF103473">
    <property type="entry name" value="MFS general substrate transporter"/>
    <property type="match status" value="1"/>
</dbReference>
<gene>
    <name evidence="8" type="ORF">SAMN06295900_12362</name>
</gene>
<dbReference type="Gene3D" id="1.20.1250.20">
    <property type="entry name" value="MFS general substrate transporter like domains"/>
    <property type="match status" value="2"/>
</dbReference>
<keyword evidence="2" id="KW-0813">Transport</keyword>
<dbReference type="AlphaFoldDB" id="A0A1X7H8Q5"/>
<feature type="transmembrane region" description="Helical" evidence="6">
    <location>
        <begin position="321"/>
        <end position="339"/>
    </location>
</feature>
<evidence type="ECO:0000256" key="5">
    <source>
        <dbReference type="ARBA" id="ARBA00023136"/>
    </source>
</evidence>
<dbReference type="GeneID" id="95553046"/>
<dbReference type="OrthoDB" id="5441967at2"/>
<keyword evidence="3 6" id="KW-0812">Transmembrane</keyword>
<dbReference type="PANTHER" id="PTHR43791:SF36">
    <property type="entry name" value="TRANSPORTER, PUTATIVE (AFU_ORTHOLOGUE AFUA_6G08340)-RELATED"/>
    <property type="match status" value="1"/>
</dbReference>